<feature type="compositionally biased region" description="Low complexity" evidence="5">
    <location>
        <begin position="1226"/>
        <end position="1237"/>
    </location>
</feature>
<feature type="domain" description="Tetratricopeptide repeat protein 21A/21B second ARM" evidence="6">
    <location>
        <begin position="317"/>
        <end position="586"/>
    </location>
</feature>
<evidence type="ECO:0000259" key="9">
    <source>
        <dbReference type="Pfam" id="PF25064"/>
    </source>
</evidence>
<dbReference type="Pfam" id="PF25058">
    <property type="entry name" value="ARM_TT21"/>
    <property type="match status" value="1"/>
</dbReference>
<dbReference type="InterPro" id="IPR056833">
    <property type="entry name" value="ARM_TT21_N"/>
</dbReference>
<evidence type="ECO:0000313" key="11">
    <source>
        <dbReference type="EMBL" id="KPI84389.1"/>
    </source>
</evidence>
<keyword evidence="2" id="KW-0677">Repeat</keyword>
<dbReference type="InterPro" id="IPR056834">
    <property type="entry name" value="ARM_TT21_C"/>
</dbReference>
<dbReference type="OrthoDB" id="10259630at2759"/>
<dbReference type="OMA" id="NATCVRA"/>
<evidence type="ECO:0000256" key="3">
    <source>
        <dbReference type="ARBA" id="ARBA00022803"/>
    </source>
</evidence>
<evidence type="ECO:0000256" key="2">
    <source>
        <dbReference type="ARBA" id="ARBA00022737"/>
    </source>
</evidence>
<evidence type="ECO:0000256" key="5">
    <source>
        <dbReference type="SAM" id="MobiDB-lite"/>
    </source>
</evidence>
<feature type="domain" description="Tetratricopeptide repeat protein 21A/21B C-terminal ARM" evidence="8">
    <location>
        <begin position="1457"/>
        <end position="1576"/>
    </location>
</feature>
<dbReference type="EMBL" id="LJSK01000263">
    <property type="protein sequence ID" value="KPI84389.1"/>
    <property type="molecule type" value="Genomic_DNA"/>
</dbReference>
<dbReference type="PANTHER" id="PTHR14699:SF0">
    <property type="entry name" value="TETRATRICOPEPTIDE REPEAT PROTEIN 21 HOMOLOG"/>
    <property type="match status" value="1"/>
</dbReference>
<dbReference type="InterPro" id="IPR056836">
    <property type="entry name" value="ARM_TT21_4th"/>
</dbReference>
<accession>A0A0N0P3Q1</accession>
<dbReference type="InterPro" id="IPR056832">
    <property type="entry name" value="ARM_TT21_2nd"/>
</dbReference>
<feature type="region of interest" description="Disordered" evidence="5">
    <location>
        <begin position="1206"/>
        <end position="1242"/>
    </location>
</feature>
<dbReference type="GO" id="GO:0061512">
    <property type="term" value="P:protein localization to cilium"/>
    <property type="evidence" value="ECO:0007669"/>
    <property type="project" value="TreeGrafter"/>
</dbReference>
<dbReference type="Pfam" id="PF13181">
    <property type="entry name" value="TPR_8"/>
    <property type="match status" value="1"/>
</dbReference>
<feature type="domain" description="Tetratricopeptide repeat protein 21A/21B fourth ARM" evidence="10">
    <location>
        <begin position="806"/>
        <end position="980"/>
    </location>
</feature>
<feature type="repeat" description="TPR" evidence="4">
    <location>
        <begin position="770"/>
        <end position="803"/>
    </location>
</feature>
<dbReference type="PANTHER" id="PTHR14699">
    <property type="entry name" value="STI2 PROTEIN-RELATED"/>
    <property type="match status" value="1"/>
</dbReference>
<evidence type="ECO:0000256" key="1">
    <source>
        <dbReference type="ARBA" id="ARBA00010935"/>
    </source>
</evidence>
<keyword evidence="12" id="KW-1185">Reference proteome</keyword>
<feature type="domain" description="Tetratricopeptide repeat protein 21A/21B fifth ARM repeats" evidence="9">
    <location>
        <begin position="1066"/>
        <end position="1185"/>
    </location>
</feature>
<name>A0A0N0P3Q1_LEPSE</name>
<dbReference type="Pfam" id="PF25063">
    <property type="entry name" value="ARM_TT21_C"/>
    <property type="match status" value="1"/>
</dbReference>
<comment type="similarity">
    <text evidence="1">Belongs to the TTC21 family.</text>
</comment>
<sequence>MNESTTRSNYALLLFYVREKYWHHAEEVCLSTIQATDDHMFRVWRALTLDQQGMANDALREYKAVESRRFTAVPALVGMRLIYQRNRDQEGVSQTEAKLDKYEVPDNMGGWVQAAALCWAAGDINAARDLLLKFNDAEAAMAYRDEYTNYGTVRAWVDLLSGRGALLEKAGTTFQKVLEAEEAEHAFFDAEGGGDDAFGGHGSSDGGSSHKPGSPNRPLKWTDLNAALGYVAYLERKTQLAKAQSMLDRLVVLYPNCSVPPLVGKARLLMQAEDWEQATEVTRRILSRDKDNVEALTLEALYALVKDTRYDAAAVRLRRLLETVKVKEPHNAALLHQFALVFSRLAGDRLDLLNITTQFSELACNLDSRNGDALCGLGYQYIYKHDYKTATVTFRKASTLTYSLTPLLGVATCLLRQGDFEEASKQLAFCNELQPTNQRNAELSLLNAQLRWRRRGIEETTAVLQLLDQAAEAIKHDVSAYAGSGMEEYVHLNAPVSLAIAHEYLLHCRNEPPDPMFRKTDVVGEKCARHLEFIVQHLPACMEAQLMLAKVWFVTGEVRKAQNLLKTTLIVQEQPLPEAFLLSSQICQYVGDVKLASRALEQALTLDFTLKEQPLYNLLLGTVQGTTGKSAESLESLKLAFNTVKSGAGTASSGKPIQSLSVPERVTLYLQLAQAYLRMRDVDAARTTLAEAAVQFRDSAQAGRVAIAQAMLAARTDVDKSIELLRQVPSTSEYYISAHSQLGKLFLTQKHNVTRYIQCFHEMAEAVPSAQSYVELGEAYSTIQEPEQAIAAYEKAKALSPSSSELSVRVGRALVASHDYAKAIRYYQEALSVDSHLSTVRADLAILMWRLGRVDDAREVITQSPVYEQPAASAGGGTAEETVATAIERVNLYLLLYKVLRDQPWHVPIHATEPNGSSSSADGAREKGDAALAALLTARNLQKNLIDHQLRNETVDVVAEQRVVMSSLCTELGTRCIHHRPTPPPAALFMGDKKREAAAAAELQLALAVRQTQGREFLQEAIAYDESNERAQLQSALLCRRTGDVDGCEKHCMTLLRMAGGSASAEEAATLLANLYTQQGRVDDAIALFENLLLNTPQRYEALVDFIVLLHHAGSLEKAQSALDRAAATIPQGQRADSGLSYARGLYEHLRSSNSEALRHFNLARLPADNPWCERALVRMICIYLVPTTQDLWVWSSSNSLASVTATGGASAKSDGAMQSSTTEKPQAAQPEIPPAAGGSSELHENIRCAEQLLLLLPVQSTHRQVLQAYCTMATRRPEELQTAMHLFLECIVAAEAGAKGSEDGGDSGVSPNSAAAMPKPKKVVNDDDSDDEDLKLLAEMHSAAADMAHRRSASGSATLAFALQCKVVQPIAFLGLAICLFLSDQETAARNVLGRVLEEAKIPLKSLVLPDKPAATPAASGRTAAATAAGKAANDTPVDTPQHPPVAAPTALQTCSEDNSLERAMLLLAYMDVQSKQLEDARFMYLQVLAANKSCGAAWDALGMLYELQQKHRDASECYQKAWVLLQESDPSVGYKLGFNYLRGNEPVKAIDVCKRVLAHHASYPRIEEDVMDVAYSMLRP</sequence>
<evidence type="ECO:0000256" key="4">
    <source>
        <dbReference type="PROSITE-ProRule" id="PRU00339"/>
    </source>
</evidence>
<dbReference type="InterPro" id="IPR056835">
    <property type="entry name" value="ARM_TT21_5th"/>
</dbReference>
<dbReference type="Pfam" id="PF25068">
    <property type="entry name" value="ARM_TT21_4th"/>
    <property type="match status" value="1"/>
</dbReference>
<dbReference type="Gene3D" id="1.25.40.10">
    <property type="entry name" value="Tetratricopeptide repeat domain"/>
    <property type="match status" value="4"/>
</dbReference>
<feature type="region of interest" description="Disordered" evidence="5">
    <location>
        <begin position="1414"/>
        <end position="1446"/>
    </location>
</feature>
<evidence type="ECO:0000259" key="8">
    <source>
        <dbReference type="Pfam" id="PF25063"/>
    </source>
</evidence>
<dbReference type="Pfam" id="PF25060">
    <property type="entry name" value="ARM_TT21_2nd"/>
    <property type="match status" value="1"/>
</dbReference>
<evidence type="ECO:0000313" key="12">
    <source>
        <dbReference type="Proteomes" id="UP000038009"/>
    </source>
</evidence>
<feature type="region of interest" description="Disordered" evidence="5">
    <location>
        <begin position="1300"/>
        <end position="1331"/>
    </location>
</feature>
<evidence type="ECO:0000259" key="6">
    <source>
        <dbReference type="Pfam" id="PF25060"/>
    </source>
</evidence>
<feature type="repeat" description="TPR" evidence="4">
    <location>
        <begin position="1066"/>
        <end position="1099"/>
    </location>
</feature>
<dbReference type="GO" id="GO:0035721">
    <property type="term" value="P:intraciliary retrograde transport"/>
    <property type="evidence" value="ECO:0007669"/>
    <property type="project" value="TreeGrafter"/>
</dbReference>
<dbReference type="InterPro" id="IPR019734">
    <property type="entry name" value="TPR_rpt"/>
</dbReference>
<dbReference type="InterPro" id="IPR040364">
    <property type="entry name" value="TTC21A/TTC21B"/>
</dbReference>
<feature type="domain" description="Tetratricopeptide repeat protein 21A/21B N-terminal ARM repeat" evidence="7">
    <location>
        <begin position="14"/>
        <end position="185"/>
    </location>
</feature>
<feature type="region of interest" description="Disordered" evidence="5">
    <location>
        <begin position="198"/>
        <end position="218"/>
    </location>
</feature>
<dbReference type="PROSITE" id="PS50005">
    <property type="entry name" value="TPR"/>
    <property type="match status" value="3"/>
</dbReference>
<dbReference type="Pfam" id="PF25062">
    <property type="entry name" value="ARM_TT21_N"/>
    <property type="match status" value="1"/>
</dbReference>
<dbReference type="GO" id="GO:0005929">
    <property type="term" value="C:cilium"/>
    <property type="evidence" value="ECO:0007669"/>
    <property type="project" value="GOC"/>
</dbReference>
<dbReference type="VEuPathDB" id="TriTrypDB:Lsey_0263_0010"/>
<organism evidence="11 12">
    <name type="scientific">Leptomonas seymouri</name>
    <dbReference type="NCBI Taxonomy" id="5684"/>
    <lineage>
        <taxon>Eukaryota</taxon>
        <taxon>Discoba</taxon>
        <taxon>Euglenozoa</taxon>
        <taxon>Kinetoplastea</taxon>
        <taxon>Metakinetoplastina</taxon>
        <taxon>Trypanosomatida</taxon>
        <taxon>Trypanosomatidae</taxon>
        <taxon>Leishmaniinae</taxon>
        <taxon>Leptomonas</taxon>
    </lineage>
</organism>
<feature type="repeat" description="TPR" evidence="4">
    <location>
        <begin position="804"/>
        <end position="837"/>
    </location>
</feature>
<dbReference type="InterPro" id="IPR011990">
    <property type="entry name" value="TPR-like_helical_dom_sf"/>
</dbReference>
<keyword evidence="3 4" id="KW-0802">TPR repeat</keyword>
<dbReference type="Pfam" id="PF25064">
    <property type="entry name" value="ARM_TT21_5th"/>
    <property type="match status" value="1"/>
</dbReference>
<evidence type="ECO:0000259" key="7">
    <source>
        <dbReference type="Pfam" id="PF25062"/>
    </source>
</evidence>
<dbReference type="Proteomes" id="UP000038009">
    <property type="component" value="Unassembled WGS sequence"/>
</dbReference>
<dbReference type="SMART" id="SM00028">
    <property type="entry name" value="TPR"/>
    <property type="match status" value="11"/>
</dbReference>
<reference evidence="11 12" key="1">
    <citation type="journal article" date="2015" name="PLoS Pathog.">
        <title>Leptomonas seymouri: Adaptations to the Dixenous Life Cycle Analyzed by Genome Sequencing, Transcriptome Profiling and Co-infection with Leishmania donovani.</title>
        <authorList>
            <person name="Kraeva N."/>
            <person name="Butenko A."/>
            <person name="Hlavacova J."/>
            <person name="Kostygov A."/>
            <person name="Myskova J."/>
            <person name="Grybchuk D."/>
            <person name="Lestinova T."/>
            <person name="Votypka J."/>
            <person name="Volf P."/>
            <person name="Opperdoes F."/>
            <person name="Flegontov P."/>
            <person name="Lukes J."/>
            <person name="Yurchenko V."/>
        </authorList>
    </citation>
    <scope>NUCLEOTIDE SEQUENCE [LARGE SCALE GENOMIC DNA]</scope>
    <source>
        <strain evidence="11 12">ATCC 30220</strain>
    </source>
</reference>
<dbReference type="GO" id="GO:0030991">
    <property type="term" value="C:intraciliary transport particle A"/>
    <property type="evidence" value="ECO:0007669"/>
    <property type="project" value="TreeGrafter"/>
</dbReference>
<evidence type="ECO:0000259" key="10">
    <source>
        <dbReference type="Pfam" id="PF25068"/>
    </source>
</evidence>
<gene>
    <name evidence="11" type="ORF">ABL78_6550</name>
</gene>
<proteinExistence type="inferred from homology"/>
<evidence type="ECO:0008006" key="13">
    <source>
        <dbReference type="Google" id="ProtNLM"/>
    </source>
</evidence>
<feature type="compositionally biased region" description="Low complexity" evidence="5">
    <location>
        <begin position="1415"/>
        <end position="1434"/>
    </location>
</feature>
<dbReference type="SUPFAM" id="SSF48452">
    <property type="entry name" value="TPR-like"/>
    <property type="match status" value="4"/>
</dbReference>
<protein>
    <recommendedName>
        <fullName evidence="13">Tetratricopeptide repeat family protein</fullName>
    </recommendedName>
</protein>
<comment type="caution">
    <text evidence="11">The sequence shown here is derived from an EMBL/GenBank/DDBJ whole genome shotgun (WGS) entry which is preliminary data.</text>
</comment>